<sequence>MFEEGPIAIVSTGAEEHADNIPVWRAQAICGPNAPPVNDVQGGKSLDHLVDPSPFEFLSRQAVDRNAQFHGLTRDEREKLGGCEYRALKLLFAVVPLYFLVWQLFGCIALGSWINYNMSSVATGNGINPWWLGIFNGASAFNNSGMSLLDANMIPFEKAHFVIVTMGLMILAGNTAYPVFLRLIFWTMLKVLRWITSDDQCSEAKATIAFILQYPRRVYTNLFPSRPTWWLLFMIVLLNCIDWVAFELLNLGNPVVDTIPTGSRILDGLFQAIGT</sequence>
<dbReference type="PANTHER" id="PTHR31064:SF37">
    <property type="entry name" value="TRANSPORTER, PUTATIVE (EUROFUNG)-RELATED"/>
    <property type="match status" value="1"/>
</dbReference>
<feature type="transmembrane region" description="Helical" evidence="7">
    <location>
        <begin position="90"/>
        <end position="114"/>
    </location>
</feature>
<feature type="transmembrane region" description="Helical" evidence="7">
    <location>
        <begin position="130"/>
        <end position="149"/>
    </location>
</feature>
<evidence type="ECO:0000313" key="8">
    <source>
        <dbReference type="EMBL" id="CAK7273166.1"/>
    </source>
</evidence>
<evidence type="ECO:0000313" key="9">
    <source>
        <dbReference type="Proteomes" id="UP001642501"/>
    </source>
</evidence>
<dbReference type="InterPro" id="IPR051143">
    <property type="entry name" value="TrkH_K-transport"/>
</dbReference>
<evidence type="ECO:0000256" key="2">
    <source>
        <dbReference type="ARBA" id="ARBA00022448"/>
    </source>
</evidence>
<gene>
    <name evidence="8" type="ORF">SEPCBS57363_005516</name>
</gene>
<evidence type="ECO:0000256" key="5">
    <source>
        <dbReference type="ARBA" id="ARBA00023065"/>
    </source>
</evidence>
<feature type="transmembrane region" description="Helical" evidence="7">
    <location>
        <begin position="161"/>
        <end position="185"/>
    </location>
</feature>
<evidence type="ECO:0000256" key="4">
    <source>
        <dbReference type="ARBA" id="ARBA00022989"/>
    </source>
</evidence>
<evidence type="ECO:0000256" key="6">
    <source>
        <dbReference type="ARBA" id="ARBA00023136"/>
    </source>
</evidence>
<proteinExistence type="predicted"/>
<keyword evidence="5" id="KW-0406">Ion transport</keyword>
<evidence type="ECO:0000256" key="1">
    <source>
        <dbReference type="ARBA" id="ARBA00004141"/>
    </source>
</evidence>
<evidence type="ECO:0000256" key="7">
    <source>
        <dbReference type="SAM" id="Phobius"/>
    </source>
</evidence>
<keyword evidence="3 7" id="KW-0812">Transmembrane</keyword>
<dbReference type="EMBL" id="CAWUOM010000125">
    <property type="protein sequence ID" value="CAK7273166.1"/>
    <property type="molecule type" value="Genomic_DNA"/>
</dbReference>
<dbReference type="Pfam" id="PF02386">
    <property type="entry name" value="TrkH"/>
    <property type="match status" value="1"/>
</dbReference>
<reference evidence="8 9" key="1">
    <citation type="submission" date="2024-01" db="EMBL/GenBank/DDBJ databases">
        <authorList>
            <person name="Allen C."/>
            <person name="Tagirdzhanova G."/>
        </authorList>
    </citation>
    <scope>NUCLEOTIDE SEQUENCE [LARGE SCALE GENOMIC DNA]</scope>
    <source>
        <strain evidence="8 9">CBS 573.63</strain>
    </source>
</reference>
<evidence type="ECO:0000256" key="3">
    <source>
        <dbReference type="ARBA" id="ARBA00022692"/>
    </source>
</evidence>
<feature type="transmembrane region" description="Helical" evidence="7">
    <location>
        <begin position="229"/>
        <end position="249"/>
    </location>
</feature>
<comment type="caution">
    <text evidence="8">The sequence shown here is derived from an EMBL/GenBank/DDBJ whole genome shotgun (WGS) entry which is preliminary data.</text>
</comment>
<comment type="subcellular location">
    <subcellularLocation>
        <location evidence="1">Membrane</location>
        <topology evidence="1">Multi-pass membrane protein</topology>
    </subcellularLocation>
</comment>
<evidence type="ECO:0008006" key="10">
    <source>
        <dbReference type="Google" id="ProtNLM"/>
    </source>
</evidence>
<keyword evidence="9" id="KW-1185">Reference proteome</keyword>
<organism evidence="8 9">
    <name type="scientific">Sporothrix epigloea</name>
    <dbReference type="NCBI Taxonomy" id="1892477"/>
    <lineage>
        <taxon>Eukaryota</taxon>
        <taxon>Fungi</taxon>
        <taxon>Dikarya</taxon>
        <taxon>Ascomycota</taxon>
        <taxon>Pezizomycotina</taxon>
        <taxon>Sordariomycetes</taxon>
        <taxon>Sordariomycetidae</taxon>
        <taxon>Ophiostomatales</taxon>
        <taxon>Ophiostomataceae</taxon>
        <taxon>Sporothrix</taxon>
    </lineage>
</organism>
<keyword evidence="2" id="KW-0813">Transport</keyword>
<dbReference type="Proteomes" id="UP001642501">
    <property type="component" value="Unassembled WGS sequence"/>
</dbReference>
<protein>
    <recommendedName>
        <fullName evidence="10">Cation transporter</fullName>
    </recommendedName>
</protein>
<dbReference type="PANTHER" id="PTHR31064">
    <property type="entry name" value="POTASSIUM TRANSPORT PROTEIN DDB_G0292412-RELATED"/>
    <property type="match status" value="1"/>
</dbReference>
<keyword evidence="4 7" id="KW-1133">Transmembrane helix</keyword>
<keyword evidence="6 7" id="KW-0472">Membrane</keyword>
<dbReference type="InterPro" id="IPR003445">
    <property type="entry name" value="Cat_transpt"/>
</dbReference>
<name>A0ABP0E1M6_9PEZI</name>
<accession>A0ABP0E1M6</accession>